<name>A0A934MUP3_9GAMM</name>
<gene>
    <name evidence="1" type="ORF">I8J31_00600</name>
</gene>
<protein>
    <recommendedName>
        <fullName evidence="3">DNA polymerase I</fullName>
    </recommendedName>
</protein>
<dbReference type="RefSeq" id="WP_199466245.1">
    <property type="nucleotide sequence ID" value="NZ_JAEMNX010000001.1"/>
</dbReference>
<proteinExistence type="predicted"/>
<dbReference type="AlphaFoldDB" id="A0A934MUP3"/>
<dbReference type="Gene3D" id="3.30.70.370">
    <property type="match status" value="1"/>
</dbReference>
<dbReference type="InterPro" id="IPR043502">
    <property type="entry name" value="DNA/RNA_pol_sf"/>
</dbReference>
<accession>A0A934MUP3</accession>
<comment type="caution">
    <text evidence="1">The sequence shown here is derived from an EMBL/GenBank/DDBJ whole genome shotgun (WGS) entry which is preliminary data.</text>
</comment>
<evidence type="ECO:0000313" key="2">
    <source>
        <dbReference type="Proteomes" id="UP000628710"/>
    </source>
</evidence>
<dbReference type="EMBL" id="JAEMNX010000001">
    <property type="protein sequence ID" value="MBJ7536169.1"/>
    <property type="molecule type" value="Genomic_DNA"/>
</dbReference>
<dbReference type="Proteomes" id="UP000628710">
    <property type="component" value="Unassembled WGS sequence"/>
</dbReference>
<evidence type="ECO:0000313" key="1">
    <source>
        <dbReference type="EMBL" id="MBJ7536169.1"/>
    </source>
</evidence>
<dbReference type="SUPFAM" id="SSF56672">
    <property type="entry name" value="DNA/RNA polymerases"/>
    <property type="match status" value="1"/>
</dbReference>
<organism evidence="1 2">
    <name type="scientific">Marinomonas transparens</name>
    <dbReference type="NCBI Taxonomy" id="2795388"/>
    <lineage>
        <taxon>Bacteria</taxon>
        <taxon>Pseudomonadati</taxon>
        <taxon>Pseudomonadota</taxon>
        <taxon>Gammaproteobacteria</taxon>
        <taxon>Oceanospirillales</taxon>
        <taxon>Oceanospirillaceae</taxon>
        <taxon>Marinomonas</taxon>
    </lineage>
</organism>
<keyword evidence="2" id="KW-1185">Reference proteome</keyword>
<sequence length="49" mass="5454">MYNGYIFEVAEKDLETAQANIVDIMQNSSKIDVPLLVEAGVGDNWDEAH</sequence>
<reference evidence="1" key="1">
    <citation type="submission" date="2020-12" db="EMBL/GenBank/DDBJ databases">
        <title>Marinomonas arctica sp. nov., a psychrotolerant bacterium isolated from the Arctic.</title>
        <authorList>
            <person name="Zhang Y."/>
        </authorList>
    </citation>
    <scope>NUCLEOTIDE SEQUENCE</scope>
    <source>
        <strain evidence="1">C1424</strain>
    </source>
</reference>
<evidence type="ECO:0008006" key="3">
    <source>
        <dbReference type="Google" id="ProtNLM"/>
    </source>
</evidence>